<evidence type="ECO:0000313" key="4">
    <source>
        <dbReference type="Proteomes" id="UP000001070"/>
    </source>
</evidence>
<organism evidence="4">
    <name type="scientific">Drosophila grimshawi</name>
    <name type="common">Hawaiian fruit fly</name>
    <name type="synonym">Idiomyia grimshawi</name>
    <dbReference type="NCBI Taxonomy" id="7222"/>
    <lineage>
        <taxon>Eukaryota</taxon>
        <taxon>Metazoa</taxon>
        <taxon>Ecdysozoa</taxon>
        <taxon>Arthropoda</taxon>
        <taxon>Hexapoda</taxon>
        <taxon>Insecta</taxon>
        <taxon>Pterygota</taxon>
        <taxon>Neoptera</taxon>
        <taxon>Endopterygota</taxon>
        <taxon>Diptera</taxon>
        <taxon>Brachycera</taxon>
        <taxon>Muscomorpha</taxon>
        <taxon>Ephydroidea</taxon>
        <taxon>Drosophilidae</taxon>
        <taxon>Drosophila</taxon>
        <taxon>Hawaiian Drosophila</taxon>
    </lineage>
</organism>
<dbReference type="OrthoDB" id="8177523at2759"/>
<dbReference type="Pfam" id="PF11581">
    <property type="entry name" value="Argos"/>
    <property type="match status" value="1"/>
</dbReference>
<dbReference type="STRING" id="7222.B4J0W0"/>
<protein>
    <submittedName>
        <fullName evidence="3">GH15586</fullName>
    </submittedName>
</protein>
<dbReference type="Proteomes" id="UP000001070">
    <property type="component" value="Unassembled WGS sequence"/>
</dbReference>
<name>B4J0W0_DROGR</name>
<feature type="compositionally biased region" description="Low complexity" evidence="1">
    <location>
        <begin position="132"/>
        <end position="156"/>
    </location>
</feature>
<evidence type="ECO:0000256" key="1">
    <source>
        <dbReference type="SAM" id="MobiDB-lite"/>
    </source>
</evidence>
<gene>
    <name evidence="3" type="primary">Dgri\GH15586</name>
    <name evidence="3" type="ORF">Dgri_GH15586</name>
</gene>
<feature type="chain" id="PRO_5002808113" evidence="2">
    <location>
        <begin position="33"/>
        <end position="525"/>
    </location>
</feature>
<keyword evidence="4" id="KW-1185">Reference proteome</keyword>
<dbReference type="eggNOG" id="ENOG502RZNS">
    <property type="taxonomic scope" value="Eukaryota"/>
</dbReference>
<dbReference type="EMBL" id="CH916366">
    <property type="protein sequence ID" value="EDV95781.1"/>
    <property type="molecule type" value="Genomic_DNA"/>
</dbReference>
<dbReference type="FunCoup" id="B4J0W0">
    <property type="interactions" value="137"/>
</dbReference>
<evidence type="ECO:0000313" key="3">
    <source>
        <dbReference type="EMBL" id="EDV95781.1"/>
    </source>
</evidence>
<accession>B4J0W0</accession>
<reference evidence="3 4" key="1">
    <citation type="journal article" date="2007" name="Nature">
        <title>Evolution of genes and genomes on the Drosophila phylogeny.</title>
        <authorList>
            <consortium name="Drosophila 12 Genomes Consortium"/>
            <person name="Clark A.G."/>
            <person name="Eisen M.B."/>
            <person name="Smith D.R."/>
            <person name="Bergman C.M."/>
            <person name="Oliver B."/>
            <person name="Markow T.A."/>
            <person name="Kaufman T.C."/>
            <person name="Kellis M."/>
            <person name="Gelbart W."/>
            <person name="Iyer V.N."/>
            <person name="Pollard D.A."/>
            <person name="Sackton T.B."/>
            <person name="Larracuente A.M."/>
            <person name="Singh N.D."/>
            <person name="Abad J.P."/>
            <person name="Abt D.N."/>
            <person name="Adryan B."/>
            <person name="Aguade M."/>
            <person name="Akashi H."/>
            <person name="Anderson W.W."/>
            <person name="Aquadro C.F."/>
            <person name="Ardell D.H."/>
            <person name="Arguello R."/>
            <person name="Artieri C.G."/>
            <person name="Barbash D.A."/>
            <person name="Barker D."/>
            <person name="Barsanti P."/>
            <person name="Batterham P."/>
            <person name="Batzoglou S."/>
            <person name="Begun D."/>
            <person name="Bhutkar A."/>
            <person name="Blanco E."/>
            <person name="Bosak S.A."/>
            <person name="Bradley R.K."/>
            <person name="Brand A.D."/>
            <person name="Brent M.R."/>
            <person name="Brooks A.N."/>
            <person name="Brown R.H."/>
            <person name="Butlin R.K."/>
            <person name="Caggese C."/>
            <person name="Calvi B.R."/>
            <person name="Bernardo de Carvalho A."/>
            <person name="Caspi A."/>
            <person name="Castrezana S."/>
            <person name="Celniker S.E."/>
            <person name="Chang J.L."/>
            <person name="Chapple C."/>
            <person name="Chatterji S."/>
            <person name="Chinwalla A."/>
            <person name="Civetta A."/>
            <person name="Clifton S.W."/>
            <person name="Comeron J.M."/>
            <person name="Costello J.C."/>
            <person name="Coyne J.A."/>
            <person name="Daub J."/>
            <person name="David R.G."/>
            <person name="Delcher A.L."/>
            <person name="Delehaunty K."/>
            <person name="Do C.B."/>
            <person name="Ebling H."/>
            <person name="Edwards K."/>
            <person name="Eickbush T."/>
            <person name="Evans J.D."/>
            <person name="Filipski A."/>
            <person name="Findeiss S."/>
            <person name="Freyhult E."/>
            <person name="Fulton L."/>
            <person name="Fulton R."/>
            <person name="Garcia A.C."/>
            <person name="Gardiner A."/>
            <person name="Garfield D.A."/>
            <person name="Garvin B.E."/>
            <person name="Gibson G."/>
            <person name="Gilbert D."/>
            <person name="Gnerre S."/>
            <person name="Godfrey J."/>
            <person name="Good R."/>
            <person name="Gotea V."/>
            <person name="Gravely B."/>
            <person name="Greenberg A.J."/>
            <person name="Griffiths-Jones S."/>
            <person name="Gross S."/>
            <person name="Guigo R."/>
            <person name="Gustafson E.A."/>
            <person name="Haerty W."/>
            <person name="Hahn M.W."/>
            <person name="Halligan D.L."/>
            <person name="Halpern A.L."/>
            <person name="Halter G.M."/>
            <person name="Han M.V."/>
            <person name="Heger A."/>
            <person name="Hillier L."/>
            <person name="Hinrichs A.S."/>
            <person name="Holmes I."/>
            <person name="Hoskins R.A."/>
            <person name="Hubisz M.J."/>
            <person name="Hultmark D."/>
            <person name="Huntley M.A."/>
            <person name="Jaffe D.B."/>
            <person name="Jagadeeshan S."/>
            <person name="Jeck W.R."/>
            <person name="Johnson J."/>
            <person name="Jones C.D."/>
            <person name="Jordan W.C."/>
            <person name="Karpen G.H."/>
            <person name="Kataoka E."/>
            <person name="Keightley P.D."/>
            <person name="Kheradpour P."/>
            <person name="Kirkness E.F."/>
            <person name="Koerich L.B."/>
            <person name="Kristiansen K."/>
            <person name="Kudrna D."/>
            <person name="Kulathinal R.J."/>
            <person name="Kumar S."/>
            <person name="Kwok R."/>
            <person name="Lander E."/>
            <person name="Langley C.H."/>
            <person name="Lapoint R."/>
            <person name="Lazzaro B.P."/>
            <person name="Lee S.J."/>
            <person name="Levesque L."/>
            <person name="Li R."/>
            <person name="Lin C.F."/>
            <person name="Lin M.F."/>
            <person name="Lindblad-Toh K."/>
            <person name="Llopart A."/>
            <person name="Long M."/>
            <person name="Low L."/>
            <person name="Lozovsky E."/>
            <person name="Lu J."/>
            <person name="Luo M."/>
            <person name="Machado C.A."/>
            <person name="Makalowski W."/>
            <person name="Marzo M."/>
            <person name="Matsuda M."/>
            <person name="Matzkin L."/>
            <person name="McAllister B."/>
            <person name="McBride C.S."/>
            <person name="McKernan B."/>
            <person name="McKernan K."/>
            <person name="Mendez-Lago M."/>
            <person name="Minx P."/>
            <person name="Mollenhauer M.U."/>
            <person name="Montooth K."/>
            <person name="Mount S.M."/>
            <person name="Mu X."/>
            <person name="Myers E."/>
            <person name="Negre B."/>
            <person name="Newfeld S."/>
            <person name="Nielsen R."/>
            <person name="Noor M.A."/>
            <person name="O'Grady P."/>
            <person name="Pachter L."/>
            <person name="Papaceit M."/>
            <person name="Parisi M.J."/>
            <person name="Parisi M."/>
            <person name="Parts L."/>
            <person name="Pedersen J.S."/>
            <person name="Pesole G."/>
            <person name="Phillippy A.M."/>
            <person name="Ponting C.P."/>
            <person name="Pop M."/>
            <person name="Porcelli D."/>
            <person name="Powell J.R."/>
            <person name="Prohaska S."/>
            <person name="Pruitt K."/>
            <person name="Puig M."/>
            <person name="Quesneville H."/>
            <person name="Ram K.R."/>
            <person name="Rand D."/>
            <person name="Rasmussen M.D."/>
            <person name="Reed L.K."/>
            <person name="Reenan R."/>
            <person name="Reily A."/>
            <person name="Remington K.A."/>
            <person name="Rieger T.T."/>
            <person name="Ritchie M.G."/>
            <person name="Robin C."/>
            <person name="Rogers Y.H."/>
            <person name="Rohde C."/>
            <person name="Rozas J."/>
            <person name="Rubenfield M.J."/>
            <person name="Ruiz A."/>
            <person name="Russo S."/>
            <person name="Salzberg S.L."/>
            <person name="Sanchez-Gracia A."/>
            <person name="Saranga D.J."/>
            <person name="Sato H."/>
            <person name="Schaeffer S.W."/>
            <person name="Schatz M.C."/>
            <person name="Schlenke T."/>
            <person name="Schwartz R."/>
            <person name="Segarra C."/>
            <person name="Singh R.S."/>
            <person name="Sirot L."/>
            <person name="Sirota M."/>
            <person name="Sisneros N.B."/>
            <person name="Smith C.D."/>
            <person name="Smith T.F."/>
            <person name="Spieth J."/>
            <person name="Stage D.E."/>
            <person name="Stark A."/>
            <person name="Stephan W."/>
            <person name="Strausberg R.L."/>
            <person name="Strempel S."/>
            <person name="Sturgill D."/>
            <person name="Sutton G."/>
            <person name="Sutton G.G."/>
            <person name="Tao W."/>
            <person name="Teichmann S."/>
            <person name="Tobari Y.N."/>
            <person name="Tomimura Y."/>
            <person name="Tsolas J.M."/>
            <person name="Valente V.L."/>
            <person name="Venter E."/>
            <person name="Venter J.C."/>
            <person name="Vicario S."/>
            <person name="Vieira F.G."/>
            <person name="Vilella A.J."/>
            <person name="Villasante A."/>
            <person name="Walenz B."/>
            <person name="Wang J."/>
            <person name="Wasserman M."/>
            <person name="Watts T."/>
            <person name="Wilson D."/>
            <person name="Wilson R.K."/>
            <person name="Wing R.A."/>
            <person name="Wolfner M.F."/>
            <person name="Wong A."/>
            <person name="Wong G.K."/>
            <person name="Wu C.I."/>
            <person name="Wu G."/>
            <person name="Yamamoto D."/>
            <person name="Yang H.P."/>
            <person name="Yang S.P."/>
            <person name="Yorke J.A."/>
            <person name="Yoshida K."/>
            <person name="Zdobnov E."/>
            <person name="Zhang P."/>
            <person name="Zhang Y."/>
            <person name="Zimin A.V."/>
            <person name="Baldwin J."/>
            <person name="Abdouelleil A."/>
            <person name="Abdulkadir J."/>
            <person name="Abebe A."/>
            <person name="Abera B."/>
            <person name="Abreu J."/>
            <person name="Acer S.C."/>
            <person name="Aftuck L."/>
            <person name="Alexander A."/>
            <person name="An P."/>
            <person name="Anderson E."/>
            <person name="Anderson S."/>
            <person name="Arachi H."/>
            <person name="Azer M."/>
            <person name="Bachantsang P."/>
            <person name="Barry A."/>
            <person name="Bayul T."/>
            <person name="Berlin A."/>
            <person name="Bessette D."/>
            <person name="Bloom T."/>
            <person name="Blye J."/>
            <person name="Boguslavskiy L."/>
            <person name="Bonnet C."/>
            <person name="Boukhgalter B."/>
            <person name="Bourzgui I."/>
            <person name="Brown A."/>
            <person name="Cahill P."/>
            <person name="Channer S."/>
            <person name="Cheshatsang Y."/>
            <person name="Chuda L."/>
            <person name="Citroen M."/>
            <person name="Collymore A."/>
            <person name="Cooke P."/>
            <person name="Costello M."/>
            <person name="D'Aco K."/>
            <person name="Daza R."/>
            <person name="De Haan G."/>
            <person name="DeGray S."/>
            <person name="DeMaso C."/>
            <person name="Dhargay N."/>
            <person name="Dooley K."/>
            <person name="Dooley E."/>
            <person name="Doricent M."/>
            <person name="Dorje P."/>
            <person name="Dorjee K."/>
            <person name="Dupes A."/>
            <person name="Elong R."/>
            <person name="Falk J."/>
            <person name="Farina A."/>
            <person name="Faro S."/>
            <person name="Ferguson D."/>
            <person name="Fisher S."/>
            <person name="Foley C.D."/>
            <person name="Franke A."/>
            <person name="Friedrich D."/>
            <person name="Gadbois L."/>
            <person name="Gearin G."/>
            <person name="Gearin C.R."/>
            <person name="Giannoukos G."/>
            <person name="Goode T."/>
            <person name="Graham J."/>
            <person name="Grandbois E."/>
            <person name="Grewal S."/>
            <person name="Gyaltsen K."/>
            <person name="Hafez N."/>
            <person name="Hagos B."/>
            <person name="Hall J."/>
            <person name="Henson C."/>
            <person name="Hollinger A."/>
            <person name="Honan T."/>
            <person name="Huard M.D."/>
            <person name="Hughes L."/>
            <person name="Hurhula B."/>
            <person name="Husby M.E."/>
            <person name="Kamat A."/>
            <person name="Kanga B."/>
            <person name="Kashin S."/>
            <person name="Khazanovich D."/>
            <person name="Kisner P."/>
            <person name="Lance K."/>
            <person name="Lara M."/>
            <person name="Lee W."/>
            <person name="Lennon N."/>
            <person name="Letendre F."/>
            <person name="LeVine R."/>
            <person name="Lipovsky A."/>
            <person name="Liu X."/>
            <person name="Liu J."/>
            <person name="Liu S."/>
            <person name="Lokyitsang T."/>
            <person name="Lokyitsang Y."/>
            <person name="Lubonja R."/>
            <person name="Lui A."/>
            <person name="MacDonald P."/>
            <person name="Magnisalis V."/>
            <person name="Maru K."/>
            <person name="Matthews C."/>
            <person name="McCusker W."/>
            <person name="McDonough S."/>
            <person name="Mehta T."/>
            <person name="Meldrim J."/>
            <person name="Meneus L."/>
            <person name="Mihai O."/>
            <person name="Mihalev A."/>
            <person name="Mihova T."/>
            <person name="Mittelman R."/>
            <person name="Mlenga V."/>
            <person name="Montmayeur A."/>
            <person name="Mulrain L."/>
            <person name="Navidi A."/>
            <person name="Naylor J."/>
            <person name="Negash T."/>
            <person name="Nguyen T."/>
            <person name="Nguyen N."/>
            <person name="Nicol R."/>
            <person name="Norbu C."/>
            <person name="Norbu N."/>
            <person name="Novod N."/>
            <person name="O'Neill B."/>
            <person name="Osman S."/>
            <person name="Markiewicz E."/>
            <person name="Oyono O.L."/>
            <person name="Patti C."/>
            <person name="Phunkhang P."/>
            <person name="Pierre F."/>
            <person name="Priest M."/>
            <person name="Raghuraman S."/>
            <person name="Rege F."/>
            <person name="Reyes R."/>
            <person name="Rise C."/>
            <person name="Rogov P."/>
            <person name="Ross K."/>
            <person name="Ryan E."/>
            <person name="Settipalli S."/>
            <person name="Shea T."/>
            <person name="Sherpa N."/>
            <person name="Shi L."/>
            <person name="Shih D."/>
            <person name="Sparrow T."/>
            <person name="Spaulding J."/>
            <person name="Stalker J."/>
            <person name="Stange-Thomann N."/>
            <person name="Stavropoulos S."/>
            <person name="Stone C."/>
            <person name="Strader C."/>
            <person name="Tesfaye S."/>
            <person name="Thomson T."/>
            <person name="Thoulutsang Y."/>
            <person name="Thoulutsang D."/>
            <person name="Topham K."/>
            <person name="Topping I."/>
            <person name="Tsamla T."/>
            <person name="Vassiliev H."/>
            <person name="Vo A."/>
            <person name="Wangchuk T."/>
            <person name="Wangdi T."/>
            <person name="Weiand M."/>
            <person name="Wilkinson J."/>
            <person name="Wilson A."/>
            <person name="Yadav S."/>
            <person name="Young G."/>
            <person name="Yu Q."/>
            <person name="Zembek L."/>
            <person name="Zhong D."/>
            <person name="Zimmer A."/>
            <person name="Zwirko Z."/>
            <person name="Jaffe D.B."/>
            <person name="Alvarez P."/>
            <person name="Brockman W."/>
            <person name="Butler J."/>
            <person name="Chin C."/>
            <person name="Gnerre S."/>
            <person name="Grabherr M."/>
            <person name="Kleber M."/>
            <person name="Mauceli E."/>
            <person name="MacCallum I."/>
        </authorList>
    </citation>
    <scope>NUCLEOTIDE SEQUENCE [LARGE SCALE GENOMIC DNA]</scope>
    <source>
        <strain evidence="4">Tucson 15287-2541.00</strain>
    </source>
</reference>
<evidence type="ECO:0000256" key="2">
    <source>
        <dbReference type="SAM" id="SignalP"/>
    </source>
</evidence>
<dbReference type="Gene3D" id="2.20.20.150">
    <property type="match status" value="1"/>
</dbReference>
<dbReference type="HOGENOM" id="CLU_050120_0_0_1"/>
<dbReference type="PhylomeDB" id="B4J0W0"/>
<keyword evidence="2" id="KW-0732">Signal</keyword>
<feature type="region of interest" description="Disordered" evidence="1">
    <location>
        <begin position="132"/>
        <end position="161"/>
    </location>
</feature>
<proteinExistence type="predicted"/>
<dbReference type="OMA" id="GHHCPSH"/>
<sequence>MSCIRAQSVLLLLRLMLLLLLLLLLLASGAQSTRLPLEVYELTPTASVESQDAKHKSLEYSIYDAKELAGATNTAAARAAATATAVAPTTTTTSSTARPSSEKPLTVAVVSISAEQQETELESGLLAGRRARQMLQQQQQQHRLTSSSSSNSNSNNIVNNKHAHSVKDLRILYQVGLRMCNVNVMVMLMLMVNVDVDVDSEDDLPVCAQNAVCSKIDLYETPWIERQCRCPESNRMPNSIIVHHHDHGGHGTAHGPGEKYRSYFEKEKLLQHKRLLLGEFQDKKFESLHLKKLMQKLGAVYEDDLQLQSSDYLERSPAYNEALPQAYEELADNELPHAPLPSRISTHMRHSGHRGQKEAASFIGGCPSSLGVGDGHTIADKTRHYKLCQPVHKLPVCKHFRDYTWTLTTAAELNVTEQIVHCRCPKNSVTYLTKREPVPNSNTAYRYLFACSPLTRLRCQRKQPCKLFTVRKRQEFLDEVNINSLCQCPKGHRCPSHHTQSGVIAGESFLEDNINTYSGYCMAND</sequence>
<dbReference type="InterPro" id="IPR021633">
    <property type="entry name" value="Argos"/>
</dbReference>
<dbReference type="InParanoid" id="B4J0W0"/>
<feature type="signal peptide" evidence="2">
    <location>
        <begin position="1"/>
        <end position="32"/>
    </location>
</feature>
<dbReference type="Gene3D" id="2.20.20.160">
    <property type="match status" value="2"/>
</dbReference>
<dbReference type="AlphaFoldDB" id="B4J0W0"/>